<name>A0A4U6UN55_SETVI</name>
<dbReference type="Proteomes" id="UP000298652">
    <property type="component" value="Chromosome 5"/>
</dbReference>
<proteinExistence type="predicted"/>
<dbReference type="EMBL" id="CM016556">
    <property type="protein sequence ID" value="TKW17901.1"/>
    <property type="molecule type" value="Genomic_DNA"/>
</dbReference>
<dbReference type="AlphaFoldDB" id="A0A4U6UN55"/>
<evidence type="ECO:0000256" key="1">
    <source>
        <dbReference type="SAM" id="MobiDB-lite"/>
    </source>
</evidence>
<protein>
    <submittedName>
        <fullName evidence="2">Uncharacterized protein</fullName>
    </submittedName>
</protein>
<evidence type="ECO:0000313" key="3">
    <source>
        <dbReference type="Proteomes" id="UP000298652"/>
    </source>
</evidence>
<sequence>MKLIDGIQRGTKYQIMFGCAYSKNLALTHLLLSTGTAAASHPSLPAQRWHESTLSHLRQRLRGPCPLLPRQCLRSPCPPLVTRGASTPASASSNFGVSTRLCGGAREATARGAVQGWSSTTRWRMGGTAKGGGRGSWGRETEDERCRGGRRHANGWAAQLARRKGRCERDGEMRGTTILKNTEGQGRNRGTLCLQR</sequence>
<accession>A0A4U6UN55</accession>
<gene>
    <name evidence="2" type="ORF">SEVIR_5G399250v2</name>
</gene>
<feature type="region of interest" description="Disordered" evidence="1">
    <location>
        <begin position="122"/>
        <end position="143"/>
    </location>
</feature>
<evidence type="ECO:0000313" key="2">
    <source>
        <dbReference type="EMBL" id="TKW17901.1"/>
    </source>
</evidence>
<reference evidence="2" key="1">
    <citation type="submission" date="2019-03" db="EMBL/GenBank/DDBJ databases">
        <title>WGS assembly of Setaria viridis.</title>
        <authorList>
            <person name="Huang P."/>
            <person name="Jenkins J."/>
            <person name="Grimwood J."/>
            <person name="Barry K."/>
            <person name="Healey A."/>
            <person name="Mamidi S."/>
            <person name="Sreedasyam A."/>
            <person name="Shu S."/>
            <person name="Feldman M."/>
            <person name="Wu J."/>
            <person name="Yu Y."/>
            <person name="Chen C."/>
            <person name="Johnson J."/>
            <person name="Rokhsar D."/>
            <person name="Baxter I."/>
            <person name="Schmutz J."/>
            <person name="Brutnell T."/>
            <person name="Kellogg E."/>
        </authorList>
    </citation>
    <scope>NUCLEOTIDE SEQUENCE [LARGE SCALE GENOMIC DNA]</scope>
</reference>
<keyword evidence="3" id="KW-1185">Reference proteome</keyword>
<organism evidence="2 3">
    <name type="scientific">Setaria viridis</name>
    <name type="common">Green bristlegrass</name>
    <name type="synonym">Setaria italica subsp. viridis</name>
    <dbReference type="NCBI Taxonomy" id="4556"/>
    <lineage>
        <taxon>Eukaryota</taxon>
        <taxon>Viridiplantae</taxon>
        <taxon>Streptophyta</taxon>
        <taxon>Embryophyta</taxon>
        <taxon>Tracheophyta</taxon>
        <taxon>Spermatophyta</taxon>
        <taxon>Magnoliopsida</taxon>
        <taxon>Liliopsida</taxon>
        <taxon>Poales</taxon>
        <taxon>Poaceae</taxon>
        <taxon>PACMAD clade</taxon>
        <taxon>Panicoideae</taxon>
        <taxon>Panicodae</taxon>
        <taxon>Paniceae</taxon>
        <taxon>Cenchrinae</taxon>
        <taxon>Setaria</taxon>
    </lineage>
</organism>
<dbReference type="Gramene" id="TKW17901">
    <property type="protein sequence ID" value="TKW17901"/>
    <property type="gene ID" value="SEVIR_5G399250v2"/>
</dbReference>